<organism evidence="5">
    <name type="scientific">hydrothermal vent metagenome</name>
    <dbReference type="NCBI Taxonomy" id="652676"/>
    <lineage>
        <taxon>unclassified sequences</taxon>
        <taxon>metagenomes</taxon>
        <taxon>ecological metagenomes</taxon>
    </lineage>
</organism>
<dbReference type="GO" id="GO:0043565">
    <property type="term" value="F:sequence-specific DNA binding"/>
    <property type="evidence" value="ECO:0007669"/>
    <property type="project" value="InterPro"/>
</dbReference>
<dbReference type="SMART" id="SM00342">
    <property type="entry name" value="HTH_ARAC"/>
    <property type="match status" value="1"/>
</dbReference>
<evidence type="ECO:0000256" key="3">
    <source>
        <dbReference type="ARBA" id="ARBA00023163"/>
    </source>
</evidence>
<keyword evidence="3" id="KW-0804">Transcription</keyword>
<reference evidence="5" key="1">
    <citation type="submission" date="2015-10" db="EMBL/GenBank/DDBJ databases">
        <authorList>
            <person name="Gilbert D.G."/>
        </authorList>
    </citation>
    <scope>NUCLEOTIDE SEQUENCE</scope>
</reference>
<dbReference type="Pfam" id="PF12833">
    <property type="entry name" value="HTH_18"/>
    <property type="match status" value="1"/>
</dbReference>
<dbReference type="InterPro" id="IPR050204">
    <property type="entry name" value="AraC_XylS_family_regulators"/>
</dbReference>
<proteinExistence type="predicted"/>
<dbReference type="InterPro" id="IPR009057">
    <property type="entry name" value="Homeodomain-like_sf"/>
</dbReference>
<feature type="domain" description="HTH araC/xylS-type" evidence="4">
    <location>
        <begin position="117"/>
        <end position="217"/>
    </location>
</feature>
<dbReference type="AlphaFoldDB" id="A0A160TM54"/>
<gene>
    <name evidence="5" type="ORF">MGWOODY_Smn16</name>
</gene>
<dbReference type="Gene3D" id="1.10.10.60">
    <property type="entry name" value="Homeodomain-like"/>
    <property type="match status" value="1"/>
</dbReference>
<keyword evidence="1" id="KW-0805">Transcription regulation</keyword>
<dbReference type="InterPro" id="IPR018060">
    <property type="entry name" value="HTH_AraC"/>
</dbReference>
<dbReference type="SUPFAM" id="SSF46689">
    <property type="entry name" value="Homeodomain-like"/>
    <property type="match status" value="1"/>
</dbReference>
<protein>
    <submittedName>
        <fullName evidence="5">Transcriptional regulator, AraC family</fullName>
    </submittedName>
</protein>
<dbReference type="PANTHER" id="PTHR46796">
    <property type="entry name" value="HTH-TYPE TRANSCRIPTIONAL ACTIVATOR RHAS-RELATED"/>
    <property type="match status" value="1"/>
</dbReference>
<name>A0A160TM54_9ZZZZ</name>
<dbReference type="GO" id="GO:0003700">
    <property type="term" value="F:DNA-binding transcription factor activity"/>
    <property type="evidence" value="ECO:0007669"/>
    <property type="project" value="InterPro"/>
</dbReference>
<evidence type="ECO:0000313" key="5">
    <source>
        <dbReference type="EMBL" id="CUS45671.1"/>
    </source>
</evidence>
<evidence type="ECO:0000256" key="2">
    <source>
        <dbReference type="ARBA" id="ARBA00023125"/>
    </source>
</evidence>
<sequence>MTGVSHHGALERMARHRHAGGYVALVLAGGYVEAGDRGRMRVEAGHAVIHGAHESHQDAFSSAGATVLNLPLPATGTEATLGVVDDPDAVARLAERDPRAAAELLHAMFRASSARLSDWPDLLAAALASGPDRHLADWADNMGIAPETLSRGFRRAYGTSPKRYRLEHRTLRAVRLLPGWHGSIAALAAETGFADQSHLTHAIVSLTGSTPNRLRVKSVQEAVREPS</sequence>
<evidence type="ECO:0000256" key="1">
    <source>
        <dbReference type="ARBA" id="ARBA00023015"/>
    </source>
</evidence>
<dbReference type="PANTHER" id="PTHR46796:SF15">
    <property type="entry name" value="BLL1074 PROTEIN"/>
    <property type="match status" value="1"/>
</dbReference>
<keyword evidence="2" id="KW-0238">DNA-binding</keyword>
<dbReference type="PROSITE" id="PS01124">
    <property type="entry name" value="HTH_ARAC_FAMILY_2"/>
    <property type="match status" value="1"/>
</dbReference>
<accession>A0A160TM54</accession>
<dbReference type="EMBL" id="CZQE01000290">
    <property type="protein sequence ID" value="CUS45671.1"/>
    <property type="molecule type" value="Genomic_DNA"/>
</dbReference>
<evidence type="ECO:0000259" key="4">
    <source>
        <dbReference type="PROSITE" id="PS01124"/>
    </source>
</evidence>